<evidence type="ECO:0000256" key="4">
    <source>
        <dbReference type="SAM" id="MobiDB-lite"/>
    </source>
</evidence>
<dbReference type="PANTHER" id="PTHR44858:SF1">
    <property type="entry name" value="UDP-N-ACETYLGLUCOSAMINE--PEPTIDE N-ACETYLGLUCOSAMINYLTRANSFERASE SPINDLY-RELATED"/>
    <property type="match status" value="1"/>
</dbReference>
<dbReference type="InterPro" id="IPR011990">
    <property type="entry name" value="TPR-like_helical_dom_sf"/>
</dbReference>
<reference evidence="6 7" key="1">
    <citation type="journal article" date="2014" name="Front. Genet.">
        <title>Genome and metabolic network of "Candidatus Phaeomarinobacter ectocarpi" Ec32, a new candidate genus of Alphaproteobacteria frequently associated with brown algae.</title>
        <authorList>
            <person name="Dittami S.M."/>
            <person name="Barbeyron T."/>
            <person name="Boyen C."/>
            <person name="Cambefort J."/>
            <person name="Collet G."/>
            <person name="Delage L."/>
            <person name="Gobet A."/>
            <person name="Groisillier A."/>
            <person name="Leblanc C."/>
            <person name="Michel G."/>
            <person name="Scornet D."/>
            <person name="Siegel A."/>
            <person name="Tapia J.E."/>
            <person name="Tonon T."/>
        </authorList>
    </citation>
    <scope>NUCLEOTIDE SEQUENCE [LARGE SCALE GENOMIC DNA]</scope>
    <source>
        <strain evidence="6 7">Ec32</strain>
    </source>
</reference>
<evidence type="ECO:0000256" key="1">
    <source>
        <dbReference type="ARBA" id="ARBA00022737"/>
    </source>
</evidence>
<keyword evidence="2 3" id="KW-0802">TPR repeat</keyword>
<evidence type="ECO:0000313" key="6">
    <source>
        <dbReference type="EMBL" id="CDO60849.1"/>
    </source>
</evidence>
<dbReference type="PROSITE" id="PS50005">
    <property type="entry name" value="TPR"/>
    <property type="match status" value="3"/>
</dbReference>
<feature type="repeat" description="TPR" evidence="3">
    <location>
        <begin position="135"/>
        <end position="168"/>
    </location>
</feature>
<dbReference type="InterPro" id="IPR019734">
    <property type="entry name" value="TPR_rpt"/>
</dbReference>
<evidence type="ECO:0000256" key="5">
    <source>
        <dbReference type="SAM" id="SignalP"/>
    </source>
</evidence>
<name>X5MGZ0_9HYPH</name>
<dbReference type="Gene3D" id="1.25.40.10">
    <property type="entry name" value="Tetratricopeptide repeat domain"/>
    <property type="match status" value="2"/>
</dbReference>
<keyword evidence="1" id="KW-0677">Repeat</keyword>
<sequence>MRIRFMPVAVGLGFAFVSGVLAANAQDFEAPPVEAVVLEEPAPATEPEVAPGQAEAPEAGVTSDDPSISEQDALAETGPEAGPEAGLEPEPEKVDAIVENELCHAQFFGDGTPEQAIIHCTRALEAGDLPEGDMVTAHVNRGVAYKLTGQLDAAIEDYTKALELSPESGDIYTTRANAFLEMAQLDAAINDANKALAFNPNYAAAYFVRGRIFEALGQKGFARDDFVRAYELAPDNKDIEEKAWAYGSNQN</sequence>
<dbReference type="Pfam" id="PF00515">
    <property type="entry name" value="TPR_1"/>
    <property type="match status" value="1"/>
</dbReference>
<feature type="compositionally biased region" description="Low complexity" evidence="4">
    <location>
        <begin position="42"/>
        <end position="51"/>
    </location>
</feature>
<dbReference type="SUPFAM" id="SSF48452">
    <property type="entry name" value="TPR-like"/>
    <property type="match status" value="1"/>
</dbReference>
<gene>
    <name evidence="6" type="ORF">BN1012_Phect2636</name>
</gene>
<evidence type="ECO:0000256" key="3">
    <source>
        <dbReference type="PROSITE-ProRule" id="PRU00339"/>
    </source>
</evidence>
<dbReference type="RefSeq" id="WP_171815914.1">
    <property type="nucleotide sequence ID" value="NZ_HG966617.1"/>
</dbReference>
<feature type="repeat" description="TPR" evidence="3">
    <location>
        <begin position="169"/>
        <end position="202"/>
    </location>
</feature>
<feature type="repeat" description="TPR" evidence="3">
    <location>
        <begin position="203"/>
        <end position="236"/>
    </location>
</feature>
<organism evidence="6 7">
    <name type="scientific">Candidatus Phaeomarinibacter ectocarpi</name>
    <dbReference type="NCBI Taxonomy" id="1458461"/>
    <lineage>
        <taxon>Bacteria</taxon>
        <taxon>Pseudomonadati</taxon>
        <taxon>Pseudomonadota</taxon>
        <taxon>Alphaproteobacteria</taxon>
        <taxon>Hyphomicrobiales</taxon>
        <taxon>Parvibaculaceae</taxon>
        <taxon>Candidatus Phaeomarinibacter</taxon>
    </lineage>
</organism>
<proteinExistence type="predicted"/>
<evidence type="ECO:0000256" key="2">
    <source>
        <dbReference type="ARBA" id="ARBA00022803"/>
    </source>
</evidence>
<dbReference type="Proteomes" id="UP000032160">
    <property type="component" value="Chromosome I"/>
</dbReference>
<keyword evidence="7" id="KW-1185">Reference proteome</keyword>
<dbReference type="PROSITE" id="PS50293">
    <property type="entry name" value="TPR_REGION"/>
    <property type="match status" value="1"/>
</dbReference>
<feature type="region of interest" description="Disordered" evidence="4">
    <location>
        <begin position="42"/>
        <end position="90"/>
    </location>
</feature>
<accession>X5MGZ0</accession>
<evidence type="ECO:0000313" key="7">
    <source>
        <dbReference type="Proteomes" id="UP000032160"/>
    </source>
</evidence>
<feature type="chain" id="PRO_5004960080" evidence="5">
    <location>
        <begin position="23"/>
        <end position="251"/>
    </location>
</feature>
<dbReference type="AlphaFoldDB" id="X5MGZ0"/>
<feature type="compositionally biased region" description="Low complexity" evidence="4">
    <location>
        <begin position="74"/>
        <end position="88"/>
    </location>
</feature>
<dbReference type="HOGENOM" id="CLU_1105567_0_0_5"/>
<dbReference type="EMBL" id="HG966617">
    <property type="protein sequence ID" value="CDO60849.1"/>
    <property type="molecule type" value="Genomic_DNA"/>
</dbReference>
<dbReference type="InterPro" id="IPR050498">
    <property type="entry name" value="Ycf3"/>
</dbReference>
<dbReference type="KEGG" id="pect:BN1012_Phect2636"/>
<dbReference type="STRING" id="1458461.BN1012_Phect2636"/>
<protein>
    <submittedName>
        <fullName evidence="6">TPR repeat</fullName>
    </submittedName>
</protein>
<keyword evidence="5" id="KW-0732">Signal</keyword>
<dbReference type="PANTHER" id="PTHR44858">
    <property type="entry name" value="TETRATRICOPEPTIDE REPEAT PROTEIN 6"/>
    <property type="match status" value="1"/>
</dbReference>
<dbReference type="Pfam" id="PF13432">
    <property type="entry name" value="TPR_16"/>
    <property type="match status" value="1"/>
</dbReference>
<feature type="signal peptide" evidence="5">
    <location>
        <begin position="1"/>
        <end position="22"/>
    </location>
</feature>
<dbReference type="SMART" id="SM00028">
    <property type="entry name" value="TPR"/>
    <property type="match status" value="3"/>
</dbReference>